<dbReference type="GO" id="GO:0047661">
    <property type="term" value="F:amino-acid racemase activity"/>
    <property type="evidence" value="ECO:0007669"/>
    <property type="project" value="InterPro"/>
</dbReference>
<dbReference type="OrthoDB" id="412018at2759"/>
<comment type="caution">
    <text evidence="2">The sequence shown here is derived from an EMBL/GenBank/DDBJ whole genome shotgun (WGS) entry which is preliminary data.</text>
</comment>
<dbReference type="PANTHER" id="PTHR28047:SF5">
    <property type="entry name" value="PROTEIN DCG1"/>
    <property type="match status" value="1"/>
</dbReference>
<dbReference type="Pfam" id="PF01177">
    <property type="entry name" value="Asp_Glu_race"/>
    <property type="match status" value="1"/>
</dbReference>
<protein>
    <submittedName>
        <fullName evidence="2">Uncharacterized protein</fullName>
    </submittedName>
</protein>
<evidence type="ECO:0000313" key="3">
    <source>
        <dbReference type="Proteomes" id="UP000559027"/>
    </source>
</evidence>
<dbReference type="Gene3D" id="3.40.50.12500">
    <property type="match status" value="1"/>
</dbReference>
<proteinExistence type="inferred from homology"/>
<reference evidence="2 3" key="1">
    <citation type="journal article" date="2020" name="ISME J.">
        <title>Uncovering the hidden diversity of litter-decomposition mechanisms in mushroom-forming fungi.</title>
        <authorList>
            <person name="Floudas D."/>
            <person name="Bentzer J."/>
            <person name="Ahren D."/>
            <person name="Johansson T."/>
            <person name="Persson P."/>
            <person name="Tunlid A."/>
        </authorList>
    </citation>
    <scope>NUCLEOTIDE SEQUENCE [LARGE SCALE GENOMIC DNA]</scope>
    <source>
        <strain evidence="2 3">CBS 146.42</strain>
    </source>
</reference>
<dbReference type="InterPro" id="IPR015942">
    <property type="entry name" value="Asp/Glu/hydantoin_racemase"/>
</dbReference>
<dbReference type="InterPro" id="IPR052186">
    <property type="entry name" value="Hydantoin_racemase-like"/>
</dbReference>
<comment type="similarity">
    <text evidence="1">Belongs to the HyuE racemase family.</text>
</comment>
<dbReference type="AlphaFoldDB" id="A0A8H5G6A8"/>
<name>A0A8H5G6A8_9AGAR</name>
<keyword evidence="3" id="KW-1185">Reference proteome</keyword>
<accession>A0A8H5G6A8</accession>
<organism evidence="2 3">
    <name type="scientific">Leucocoprinus leucothites</name>
    <dbReference type="NCBI Taxonomy" id="201217"/>
    <lineage>
        <taxon>Eukaryota</taxon>
        <taxon>Fungi</taxon>
        <taxon>Dikarya</taxon>
        <taxon>Basidiomycota</taxon>
        <taxon>Agaricomycotina</taxon>
        <taxon>Agaricomycetes</taxon>
        <taxon>Agaricomycetidae</taxon>
        <taxon>Agaricales</taxon>
        <taxon>Agaricineae</taxon>
        <taxon>Agaricaceae</taxon>
        <taxon>Leucocoprinus</taxon>
    </lineage>
</organism>
<evidence type="ECO:0000256" key="1">
    <source>
        <dbReference type="ARBA" id="ARBA00038414"/>
    </source>
</evidence>
<gene>
    <name evidence="2" type="ORF">D9756_003147</name>
</gene>
<dbReference type="InterPro" id="IPR053714">
    <property type="entry name" value="Iso_Racemase_Enz_sf"/>
</dbReference>
<dbReference type="Proteomes" id="UP000559027">
    <property type="component" value="Unassembled WGS sequence"/>
</dbReference>
<dbReference type="PANTHER" id="PTHR28047">
    <property type="entry name" value="PROTEIN DCG1"/>
    <property type="match status" value="1"/>
</dbReference>
<evidence type="ECO:0000313" key="2">
    <source>
        <dbReference type="EMBL" id="KAF5359132.1"/>
    </source>
</evidence>
<sequence>MLREKTSKPVIGILESAIVQAMLIGQRFGVVTTGTGYKYIHYTEIRNFLGATSERFAGLIAVGLGVVELREGDQQKITTKMKEGSRKIAEKGADVVILGCAGECAIFFSRGLWNSDVLLHCGGDKGMAGMEDLIRQGYVEAGYDVPKVVDGAKSGVAILSGLVRIPS</sequence>
<dbReference type="EMBL" id="JAACJO010000004">
    <property type="protein sequence ID" value="KAF5359132.1"/>
    <property type="molecule type" value="Genomic_DNA"/>
</dbReference>